<proteinExistence type="predicted"/>
<feature type="binding site" evidence="2">
    <location>
        <position position="418"/>
    </location>
    <ligand>
        <name>Ni(2+)</name>
        <dbReference type="ChEBI" id="CHEBI:49786"/>
    </ligand>
</feature>
<sequence length="434" mass="47775">MSRRTIKVEALARVEGEGALDIKLRDGKVKDLKFIIFEPPRFFEAFLQGRPYSDVPDITARICGICPVAYMMGAAQALEAAFGAKVEGPLDDLRRLVYCGEWIESHVLHVAMLHAPDFLGLNDSIELARANPAVVETALRLKKLGNAILETIGGRAVHPVNLKVGGFYRVPTQGEIQALIPELEWAQQAAAGLVRLVAGFDFPDLEQDYTFLALTHPGEYAIHRGTLATNRGHAFPIDAFHERVVEQHVAHSNALHAVFKHDDGREGLFKVGPLARHAINFEQYSKTVRQLAAEAGVGPVVTNPYKSIIVRALENLQALEDALALARAYKEPPRPDVPLTPKAGHGQGCTEAPRGICHHTYETDRDGTITKAVIVPPTAQNQKIIEDDLLKVVENNLHLDDAALTWRCEQTIRNYDPCISCATHFLKLSIDRGA</sequence>
<dbReference type="InterPro" id="IPR001501">
    <property type="entry name" value="Ni-dep_hyd_lsu"/>
</dbReference>
<organism evidence="3 4">
    <name type="scientific">Roseospirillum parvum</name>
    <dbReference type="NCBI Taxonomy" id="83401"/>
    <lineage>
        <taxon>Bacteria</taxon>
        <taxon>Pseudomonadati</taxon>
        <taxon>Pseudomonadota</taxon>
        <taxon>Alphaproteobacteria</taxon>
        <taxon>Rhodospirillales</taxon>
        <taxon>Rhodospirillaceae</taxon>
        <taxon>Roseospirillum</taxon>
    </lineage>
</organism>
<name>A0A1G7WI45_9PROT</name>
<dbReference type="Proteomes" id="UP000217076">
    <property type="component" value="Unassembled WGS sequence"/>
</dbReference>
<dbReference type="PANTHER" id="PTHR43600:SF4">
    <property type="entry name" value="CYTOSOLIC NIFE-HYDROGENASE, ALPHA SUBUNIT"/>
    <property type="match status" value="1"/>
</dbReference>
<comment type="cofactor">
    <cofactor evidence="2">
        <name>Ni(2+)</name>
        <dbReference type="ChEBI" id="CHEBI:49786"/>
    </cofactor>
</comment>
<comment type="cofactor">
    <cofactor evidence="2">
        <name>Fe cation</name>
        <dbReference type="ChEBI" id="CHEBI:24875"/>
    </cofactor>
</comment>
<evidence type="ECO:0000256" key="1">
    <source>
        <dbReference type="ARBA" id="ARBA00023002"/>
    </source>
</evidence>
<dbReference type="InterPro" id="IPR018194">
    <property type="entry name" value="Ni-dep_hyd_lsu_Ni_BS"/>
</dbReference>
<protein>
    <submittedName>
        <fullName evidence="3">Coenzyme F420-reducing hydrogenase, alpha subunit</fullName>
    </submittedName>
</protein>
<dbReference type="SUPFAM" id="SSF56762">
    <property type="entry name" value="HydB/Nqo4-like"/>
    <property type="match status" value="1"/>
</dbReference>
<keyword evidence="2" id="KW-0533">Nickel</keyword>
<dbReference type="EMBL" id="FNCV01000002">
    <property type="protein sequence ID" value="SDG71653.1"/>
    <property type="molecule type" value="Genomic_DNA"/>
</dbReference>
<feature type="binding site" evidence="2">
    <location>
        <position position="421"/>
    </location>
    <ligand>
        <name>Fe cation</name>
        <dbReference type="ChEBI" id="CHEBI:24875"/>
    </ligand>
</feature>
<evidence type="ECO:0000313" key="3">
    <source>
        <dbReference type="EMBL" id="SDG71653.1"/>
    </source>
</evidence>
<keyword evidence="2" id="KW-0479">Metal-binding</keyword>
<dbReference type="RefSeq" id="WP_092615823.1">
    <property type="nucleotide sequence ID" value="NZ_FNCV01000002.1"/>
</dbReference>
<gene>
    <name evidence="3" type="ORF">SAMN05421742_102208</name>
</gene>
<feature type="binding site" evidence="2">
    <location>
        <position position="63"/>
    </location>
    <ligand>
        <name>Ni(2+)</name>
        <dbReference type="ChEBI" id="CHEBI:49786"/>
    </ligand>
</feature>
<feature type="binding site" evidence="2">
    <location>
        <position position="66"/>
    </location>
    <ligand>
        <name>Fe cation</name>
        <dbReference type="ChEBI" id="CHEBI:24875"/>
    </ligand>
</feature>
<dbReference type="InterPro" id="IPR029014">
    <property type="entry name" value="NiFe-Hase_large"/>
</dbReference>
<keyword evidence="2" id="KW-0460">Magnesium</keyword>
<dbReference type="OrthoDB" id="9761717at2"/>
<dbReference type="STRING" id="83401.SAMN05421742_102208"/>
<reference evidence="4" key="1">
    <citation type="submission" date="2016-10" db="EMBL/GenBank/DDBJ databases">
        <authorList>
            <person name="Varghese N."/>
            <person name="Submissions S."/>
        </authorList>
    </citation>
    <scope>NUCLEOTIDE SEQUENCE [LARGE SCALE GENOMIC DNA]</scope>
    <source>
        <strain evidence="4">930I</strain>
    </source>
</reference>
<dbReference type="GO" id="GO:0008901">
    <property type="term" value="F:ferredoxin hydrogenase activity"/>
    <property type="evidence" value="ECO:0007669"/>
    <property type="project" value="InterPro"/>
</dbReference>
<dbReference type="PANTHER" id="PTHR43600">
    <property type="entry name" value="COENZYME F420 HYDROGENASE, SUBUNIT ALPHA"/>
    <property type="match status" value="1"/>
</dbReference>
<accession>A0A1G7WI45</accession>
<keyword evidence="4" id="KW-1185">Reference proteome</keyword>
<evidence type="ECO:0000313" key="4">
    <source>
        <dbReference type="Proteomes" id="UP000217076"/>
    </source>
</evidence>
<feature type="binding site" evidence="2">
    <location>
        <position position="424"/>
    </location>
    <ligand>
        <name>Mg(2+)</name>
        <dbReference type="ChEBI" id="CHEBI:18420"/>
    </ligand>
</feature>
<keyword evidence="1" id="KW-0560">Oxidoreductase</keyword>
<feature type="binding site" evidence="2">
    <location>
        <position position="66"/>
    </location>
    <ligand>
        <name>Ni(2+)</name>
        <dbReference type="ChEBI" id="CHEBI:49786"/>
    </ligand>
</feature>
<dbReference type="AlphaFoldDB" id="A0A1G7WI45"/>
<dbReference type="PROSITE" id="PS00508">
    <property type="entry name" value="NI_HGENASE_L_2"/>
    <property type="match status" value="1"/>
</dbReference>
<feature type="binding site" evidence="2">
    <location>
        <position position="374"/>
    </location>
    <ligand>
        <name>Mg(2+)</name>
        <dbReference type="ChEBI" id="CHEBI:18420"/>
    </ligand>
</feature>
<dbReference type="Gene3D" id="1.10.645.10">
    <property type="entry name" value="Cytochrome-c3 Hydrogenase, chain B"/>
    <property type="match status" value="1"/>
</dbReference>
<feature type="binding site" evidence="2">
    <location>
        <position position="44"/>
    </location>
    <ligand>
        <name>Mg(2+)</name>
        <dbReference type="ChEBI" id="CHEBI:18420"/>
    </ligand>
</feature>
<keyword evidence="2" id="KW-0408">Iron</keyword>
<evidence type="ECO:0000256" key="2">
    <source>
        <dbReference type="PIRSR" id="PIRSR601501-1"/>
    </source>
</evidence>
<dbReference type="GO" id="GO:0016151">
    <property type="term" value="F:nickel cation binding"/>
    <property type="evidence" value="ECO:0007669"/>
    <property type="project" value="InterPro"/>
</dbReference>
<dbReference type="Pfam" id="PF00374">
    <property type="entry name" value="NiFeSe_Hases"/>
    <property type="match status" value="2"/>
</dbReference>